<sequence length="57" mass="6500">MGTKDETGTILLVGSSYIEYTMDIEWAEVMAMNKALESTEVTCKHLDNLNLPFFKIR</sequence>
<name>A0AAP0EVH2_9MAGN</name>
<keyword evidence="2" id="KW-1185">Reference proteome</keyword>
<dbReference type="Proteomes" id="UP001420932">
    <property type="component" value="Unassembled WGS sequence"/>
</dbReference>
<evidence type="ECO:0000313" key="1">
    <source>
        <dbReference type="EMBL" id="KAK9099020.1"/>
    </source>
</evidence>
<gene>
    <name evidence="1" type="ORF">Syun_026065</name>
</gene>
<evidence type="ECO:0000313" key="2">
    <source>
        <dbReference type="Proteomes" id="UP001420932"/>
    </source>
</evidence>
<accession>A0AAP0EVH2</accession>
<proteinExistence type="predicted"/>
<protein>
    <submittedName>
        <fullName evidence="1">Uncharacterized protein</fullName>
    </submittedName>
</protein>
<reference evidence="1 2" key="1">
    <citation type="submission" date="2024-01" db="EMBL/GenBank/DDBJ databases">
        <title>Genome assemblies of Stephania.</title>
        <authorList>
            <person name="Yang L."/>
        </authorList>
    </citation>
    <scope>NUCLEOTIDE SEQUENCE [LARGE SCALE GENOMIC DNA]</scope>
    <source>
        <strain evidence="1">YNDBR</strain>
        <tissue evidence="1">Leaf</tissue>
    </source>
</reference>
<dbReference type="EMBL" id="JBBNAF010000011">
    <property type="protein sequence ID" value="KAK9099020.1"/>
    <property type="molecule type" value="Genomic_DNA"/>
</dbReference>
<organism evidence="1 2">
    <name type="scientific">Stephania yunnanensis</name>
    <dbReference type="NCBI Taxonomy" id="152371"/>
    <lineage>
        <taxon>Eukaryota</taxon>
        <taxon>Viridiplantae</taxon>
        <taxon>Streptophyta</taxon>
        <taxon>Embryophyta</taxon>
        <taxon>Tracheophyta</taxon>
        <taxon>Spermatophyta</taxon>
        <taxon>Magnoliopsida</taxon>
        <taxon>Ranunculales</taxon>
        <taxon>Menispermaceae</taxon>
        <taxon>Menispermoideae</taxon>
        <taxon>Cissampelideae</taxon>
        <taxon>Stephania</taxon>
    </lineage>
</organism>
<comment type="caution">
    <text evidence="1">The sequence shown here is derived from an EMBL/GenBank/DDBJ whole genome shotgun (WGS) entry which is preliminary data.</text>
</comment>
<dbReference type="AlphaFoldDB" id="A0AAP0EVH2"/>